<evidence type="ECO:0000256" key="2">
    <source>
        <dbReference type="ARBA" id="ARBA00012856"/>
    </source>
</evidence>
<dbReference type="PANTHER" id="PTHR48069:SF3">
    <property type="entry name" value="DIHYDROFOLATE REDUCTASE"/>
    <property type="match status" value="1"/>
</dbReference>
<evidence type="ECO:0000313" key="9">
    <source>
        <dbReference type="EMBL" id="GMM48576.1"/>
    </source>
</evidence>
<evidence type="ECO:0000259" key="8">
    <source>
        <dbReference type="PROSITE" id="PS51330"/>
    </source>
</evidence>
<keyword evidence="6" id="KW-0560">Oxidoreductase</keyword>
<dbReference type="EC" id="1.5.1.3" evidence="2"/>
<evidence type="ECO:0000256" key="6">
    <source>
        <dbReference type="ARBA" id="ARBA00023002"/>
    </source>
</evidence>
<dbReference type="InterPro" id="IPR024072">
    <property type="entry name" value="DHFR-like_dom_sf"/>
</dbReference>
<evidence type="ECO:0000313" key="10">
    <source>
        <dbReference type="Proteomes" id="UP001378960"/>
    </source>
</evidence>
<dbReference type="PROSITE" id="PS51330">
    <property type="entry name" value="DHFR_2"/>
    <property type="match status" value="1"/>
</dbReference>
<dbReference type="CDD" id="cd00209">
    <property type="entry name" value="DHFR"/>
    <property type="match status" value="1"/>
</dbReference>
<evidence type="ECO:0000256" key="3">
    <source>
        <dbReference type="ARBA" id="ARBA00018886"/>
    </source>
</evidence>
<feature type="domain" description="DHFR" evidence="8">
    <location>
        <begin position="12"/>
        <end position="215"/>
    </location>
</feature>
<dbReference type="InterPro" id="IPR017925">
    <property type="entry name" value="DHFR_CS"/>
</dbReference>
<protein>
    <recommendedName>
        <fullName evidence="3">Dihydrofolate reductase</fullName>
        <ecNumber evidence="2">1.5.1.3</ecNumber>
    </recommendedName>
</protein>
<accession>A0AAV5RBE7</accession>
<dbReference type="SUPFAM" id="SSF53597">
    <property type="entry name" value="Dihydrofolate reductase-like"/>
    <property type="match status" value="1"/>
</dbReference>
<dbReference type="Pfam" id="PF00186">
    <property type="entry name" value="DHFR_1"/>
    <property type="match status" value="1"/>
</dbReference>
<evidence type="ECO:0000256" key="1">
    <source>
        <dbReference type="ARBA" id="ARBA00004903"/>
    </source>
</evidence>
<dbReference type="GO" id="GO:0046655">
    <property type="term" value="P:folic acid metabolic process"/>
    <property type="evidence" value="ECO:0007669"/>
    <property type="project" value="TreeGrafter"/>
</dbReference>
<name>A0AAV5RBE7_PICKL</name>
<evidence type="ECO:0000256" key="4">
    <source>
        <dbReference type="ARBA" id="ARBA00022563"/>
    </source>
</evidence>
<dbReference type="Proteomes" id="UP001378960">
    <property type="component" value="Unassembled WGS sequence"/>
</dbReference>
<proteinExistence type="inferred from homology"/>
<dbReference type="GO" id="GO:0046654">
    <property type="term" value="P:tetrahydrofolate biosynthetic process"/>
    <property type="evidence" value="ECO:0007669"/>
    <property type="project" value="InterPro"/>
</dbReference>
<keyword evidence="5" id="KW-0521">NADP</keyword>
<dbReference type="GO" id="GO:0050661">
    <property type="term" value="F:NADP binding"/>
    <property type="evidence" value="ECO:0007669"/>
    <property type="project" value="InterPro"/>
</dbReference>
<comment type="caution">
    <text evidence="9">The sequence shown here is derived from an EMBL/GenBank/DDBJ whole genome shotgun (WGS) entry which is preliminary data.</text>
</comment>
<organism evidence="9 10">
    <name type="scientific">Pichia kluyveri</name>
    <name type="common">Yeast</name>
    <dbReference type="NCBI Taxonomy" id="36015"/>
    <lineage>
        <taxon>Eukaryota</taxon>
        <taxon>Fungi</taxon>
        <taxon>Dikarya</taxon>
        <taxon>Ascomycota</taxon>
        <taxon>Saccharomycotina</taxon>
        <taxon>Pichiomycetes</taxon>
        <taxon>Pichiales</taxon>
        <taxon>Pichiaceae</taxon>
        <taxon>Pichia</taxon>
    </lineage>
</organism>
<dbReference type="AlphaFoldDB" id="A0AAV5RBE7"/>
<keyword evidence="4" id="KW-0554">One-carbon metabolism</keyword>
<dbReference type="GO" id="GO:0004146">
    <property type="term" value="F:dihydrofolate reductase activity"/>
    <property type="evidence" value="ECO:0007669"/>
    <property type="project" value="UniProtKB-EC"/>
</dbReference>
<gene>
    <name evidence="9" type="ORF">DAPK24_051740</name>
</gene>
<dbReference type="Gene3D" id="3.40.430.10">
    <property type="entry name" value="Dihydrofolate Reductase, subunit A"/>
    <property type="match status" value="1"/>
</dbReference>
<dbReference type="PROSITE" id="PS00075">
    <property type="entry name" value="DHFR_1"/>
    <property type="match status" value="1"/>
</dbReference>
<dbReference type="GO" id="GO:0005739">
    <property type="term" value="C:mitochondrion"/>
    <property type="evidence" value="ECO:0007669"/>
    <property type="project" value="TreeGrafter"/>
</dbReference>
<evidence type="ECO:0000256" key="5">
    <source>
        <dbReference type="ARBA" id="ARBA00022857"/>
    </source>
</evidence>
<reference evidence="9 10" key="1">
    <citation type="journal article" date="2023" name="Elife">
        <title>Identification of key yeast species and microbe-microbe interactions impacting larval growth of Drosophila in the wild.</title>
        <authorList>
            <person name="Mure A."/>
            <person name="Sugiura Y."/>
            <person name="Maeda R."/>
            <person name="Honda K."/>
            <person name="Sakurai N."/>
            <person name="Takahashi Y."/>
            <person name="Watada M."/>
            <person name="Katoh T."/>
            <person name="Gotoh A."/>
            <person name="Gotoh Y."/>
            <person name="Taniguchi I."/>
            <person name="Nakamura K."/>
            <person name="Hayashi T."/>
            <person name="Katayama T."/>
            <person name="Uemura T."/>
            <person name="Hattori Y."/>
        </authorList>
    </citation>
    <scope>NUCLEOTIDE SEQUENCE [LARGE SCALE GENOMIC DNA]</scope>
    <source>
        <strain evidence="9 10">PK-24</strain>
    </source>
</reference>
<dbReference type="GO" id="GO:0046452">
    <property type="term" value="P:dihydrofolate metabolic process"/>
    <property type="evidence" value="ECO:0007669"/>
    <property type="project" value="TreeGrafter"/>
</dbReference>
<dbReference type="InterPro" id="IPR012259">
    <property type="entry name" value="DHFR"/>
</dbReference>
<dbReference type="PANTHER" id="PTHR48069">
    <property type="entry name" value="DIHYDROFOLATE REDUCTASE"/>
    <property type="match status" value="1"/>
</dbReference>
<sequence length="218" mass="25326">MMTSTNVFKSPKVSLIVAALLPELGIGNKGKLPWAIKQEMKYFRKITSKTAHEEKRNAVIMGRKTYLSIPKRFRPLKDRINIVLSRDVEKLKLEIGAELIDNEDNLRLSDSLSSVIESLQDSDKIEEIFIIGGAEVYNQLIKDHHDLIDAIYLTEITYKDKLEMDSYFNLDKDLWIKCDNEKLKKVLESKGLHEEFEVTGNIEDEFKFDFTLWEKKIV</sequence>
<comment type="pathway">
    <text evidence="1">Cofactor biosynthesis; tetrahydrofolate biosynthesis; 5,6,7,8-tetrahydrofolate from 7,8-dihydrofolate: step 1/1.</text>
</comment>
<dbReference type="EMBL" id="BTGB01000009">
    <property type="protein sequence ID" value="GMM48576.1"/>
    <property type="molecule type" value="Genomic_DNA"/>
</dbReference>
<keyword evidence="10" id="KW-1185">Reference proteome</keyword>
<dbReference type="GO" id="GO:0006730">
    <property type="term" value="P:one-carbon metabolic process"/>
    <property type="evidence" value="ECO:0007669"/>
    <property type="project" value="UniProtKB-KW"/>
</dbReference>
<comment type="similarity">
    <text evidence="7">Belongs to the dihydrofolate reductase family.</text>
</comment>
<dbReference type="InterPro" id="IPR001796">
    <property type="entry name" value="DHFR_dom"/>
</dbReference>
<evidence type="ECO:0000256" key="7">
    <source>
        <dbReference type="RuleBase" id="RU004474"/>
    </source>
</evidence>
<dbReference type="PRINTS" id="PR00070">
    <property type="entry name" value="DHFR"/>
</dbReference>